<dbReference type="PROSITE" id="PS00216">
    <property type="entry name" value="SUGAR_TRANSPORT_1"/>
    <property type="match status" value="1"/>
</dbReference>
<name>A0A2S5BBS6_9BASI</name>
<dbReference type="GO" id="GO:0006351">
    <property type="term" value="P:DNA-templated transcription"/>
    <property type="evidence" value="ECO:0007669"/>
    <property type="project" value="InterPro"/>
</dbReference>
<comment type="subcellular location">
    <subcellularLocation>
        <location evidence="1">Membrane</location>
        <topology evidence="1">Multi-pass membrane protein</topology>
    </subcellularLocation>
</comment>
<dbReference type="OrthoDB" id="2544694at2759"/>
<feature type="transmembrane region" description="Helical" evidence="10">
    <location>
        <begin position="424"/>
        <end position="446"/>
    </location>
</feature>
<feature type="transmembrane region" description="Helical" evidence="10">
    <location>
        <begin position="703"/>
        <end position="722"/>
    </location>
</feature>
<evidence type="ECO:0000256" key="6">
    <source>
        <dbReference type="ARBA" id="ARBA00023136"/>
    </source>
</evidence>
<dbReference type="GO" id="GO:0005351">
    <property type="term" value="F:carbohydrate:proton symporter activity"/>
    <property type="evidence" value="ECO:0007669"/>
    <property type="project" value="TreeGrafter"/>
</dbReference>
<feature type="transmembrane region" description="Helical" evidence="10">
    <location>
        <begin position="351"/>
        <end position="371"/>
    </location>
</feature>
<dbReference type="SUPFAM" id="SSF103473">
    <property type="entry name" value="MFS general substrate transporter"/>
    <property type="match status" value="1"/>
</dbReference>
<dbReference type="EMBL" id="PJQD01000026">
    <property type="protein sequence ID" value="POY74220.1"/>
    <property type="molecule type" value="Genomic_DNA"/>
</dbReference>
<reference evidence="12 13" key="1">
    <citation type="journal article" date="2018" name="Front. Microbiol.">
        <title>Prospects for Fungal Bioremediation of Acidic Radioactive Waste Sites: Characterization and Genome Sequence of Rhodotorula taiwanensis MD1149.</title>
        <authorList>
            <person name="Tkavc R."/>
            <person name="Matrosova V.Y."/>
            <person name="Grichenko O.E."/>
            <person name="Gostincar C."/>
            <person name="Volpe R.P."/>
            <person name="Klimenkova P."/>
            <person name="Gaidamakova E.K."/>
            <person name="Zhou C.E."/>
            <person name="Stewart B.J."/>
            <person name="Lyman M.G."/>
            <person name="Malfatti S.A."/>
            <person name="Rubinfeld B."/>
            <person name="Courtot M."/>
            <person name="Singh J."/>
            <person name="Dalgard C.L."/>
            <person name="Hamilton T."/>
            <person name="Frey K.G."/>
            <person name="Gunde-Cimerman N."/>
            <person name="Dugan L."/>
            <person name="Daly M.J."/>
        </authorList>
    </citation>
    <scope>NUCLEOTIDE SEQUENCE [LARGE SCALE GENOMIC DNA]</scope>
    <source>
        <strain evidence="12 13">MD1149</strain>
    </source>
</reference>
<keyword evidence="4 10" id="KW-0812">Transmembrane</keyword>
<evidence type="ECO:0000256" key="2">
    <source>
        <dbReference type="ARBA" id="ARBA00010992"/>
    </source>
</evidence>
<evidence type="ECO:0000313" key="13">
    <source>
        <dbReference type="Proteomes" id="UP000237144"/>
    </source>
</evidence>
<dbReference type="PRINTS" id="PR00171">
    <property type="entry name" value="SUGRTRNSPORT"/>
</dbReference>
<evidence type="ECO:0000256" key="10">
    <source>
        <dbReference type="SAM" id="Phobius"/>
    </source>
</evidence>
<gene>
    <name evidence="12" type="ORF">BMF94_2658</name>
</gene>
<dbReference type="PROSITE" id="PS00217">
    <property type="entry name" value="SUGAR_TRANSPORT_2"/>
    <property type="match status" value="1"/>
</dbReference>
<dbReference type="GO" id="GO:0003677">
    <property type="term" value="F:DNA binding"/>
    <property type="evidence" value="ECO:0007669"/>
    <property type="project" value="InterPro"/>
</dbReference>
<keyword evidence="6 10" id="KW-0472">Membrane</keyword>
<comment type="caution">
    <text evidence="12">The sequence shown here is derived from an EMBL/GenBank/DDBJ whole genome shotgun (WGS) entry which is preliminary data.</text>
</comment>
<dbReference type="PANTHER" id="PTHR48022:SF44">
    <property type="entry name" value="SUGAR TRANSPORTER, PUTATIVE (AFU_ORTHOLOGUE AFUA_4G14610)-RELATED"/>
    <property type="match status" value="1"/>
</dbReference>
<dbReference type="FunFam" id="1.20.1250.20:FF:000090">
    <property type="entry name" value="MFS sugar transporter, putative"/>
    <property type="match status" value="1"/>
</dbReference>
<keyword evidence="13" id="KW-1185">Reference proteome</keyword>
<sequence length="1036" mass="113310">MTSSRPPLWKRLFPTAGRLNFAIQAFSLTAILLEGLDQGNMGGVNASPDYVKTVGIGEYPSGHVTNTVHQGGIVSIYYLGCIVGCFVCGWIADRFGRINGIMGAAVLATTGGALQAATQSSNWILGSRVLTGLGVGALTGIVPVYCSEVSGAAHRGRFLGLVFIANYLGISLAYWISFGLAFIDDGLSAIRWRFLLAFQCVPAVLLVAGIRLLPDSPRYLASVGRQDEAREVLAHIRGGISPETNAELLAMADEAQHNTKASVIEFVKILVGKGSTKLHHNLARRAWLCIWLQIMASWSGITAVTAYSPVLLSQAGYSSIKQNGLAGGLNTIGIVGTIISAFVVDRYGRRPCLMAGSLGLAIVNLIAASLYEASLHKPSIAPHIAPAAVTMLFLFNLVYAATWGTIAFLIPAEIFPSEMRSQGNGYGITGWAIGVGWTVLINPIMFGSIGSRSYFLFAGLNFLWIPIVWLFYPETGFGRNLESLTHLFDSGPFNWQMEAAFRRALEDPERPVNVAKHSNLDAHSFVEDERLDDSFGAWQPLVVVPLEPLLKVLTIYHETAYPIFPFFVWPTFIDKVAREEHLGNRPFYGVVMAAAALALARTRDSATPSRTISHEEAELLPAPEVLFAAAEDAMPKDLTTAEDFDYVRASALLALVGIQFARPRKLQQHLGTYNTLCSVNRSHDERRWGANLTAIEKEERRRVIWSIYTLELFAALSFGGTLRSRQTSIKVQYPLVTDESLISCSGDPSASPASANTTWLTGWNFVTELYKTLEYALDSTQDPSLSSSSSATSILDFLDATYATLPPIFKEMRSFIGDTQYDRFGYQTANIRVTLQTVKMVAVCRDLSEPCRREQAVQIAEILLQDVNAVPLPYLQAISSPLLHHLVGIYKLILPITEHSLTPDLFLRIRQILIDITTLLQRLQSRLTYTTNAIQRFQSQIARMDAAQTAGQSRPPSPSADLDPPPTAAPGSARAGTDDSANLLPWEAAFELHDVFSEWPFDFDGNRVVTEDPLGLFSSEGPRLDLGSAYTGEDLQ</sequence>
<dbReference type="AlphaFoldDB" id="A0A2S5BBS6"/>
<comment type="catalytic activity">
    <reaction evidence="8">
        <text>myo-inositol(out) + H(+)(out) = myo-inositol(in) + H(+)(in)</text>
        <dbReference type="Rhea" id="RHEA:60364"/>
        <dbReference type="ChEBI" id="CHEBI:15378"/>
        <dbReference type="ChEBI" id="CHEBI:17268"/>
    </reaction>
</comment>
<evidence type="ECO:0000313" key="12">
    <source>
        <dbReference type="EMBL" id="POY74220.1"/>
    </source>
</evidence>
<dbReference type="PANTHER" id="PTHR48022">
    <property type="entry name" value="PLASTIDIC GLUCOSE TRANSPORTER 4"/>
    <property type="match status" value="1"/>
</dbReference>
<feature type="transmembrane region" description="Helical" evidence="10">
    <location>
        <begin position="158"/>
        <end position="182"/>
    </location>
</feature>
<evidence type="ECO:0000256" key="8">
    <source>
        <dbReference type="ARBA" id="ARBA00049119"/>
    </source>
</evidence>
<comment type="similarity">
    <text evidence="2">Belongs to the major facilitator superfamily. Sugar transporter (TC 2.A.1.1) family.</text>
</comment>
<evidence type="ECO:0000256" key="1">
    <source>
        <dbReference type="ARBA" id="ARBA00004141"/>
    </source>
</evidence>
<dbReference type="InterPro" id="IPR020846">
    <property type="entry name" value="MFS_dom"/>
</dbReference>
<keyword evidence="7" id="KW-0539">Nucleus</keyword>
<feature type="transmembrane region" description="Helical" evidence="10">
    <location>
        <begin position="286"/>
        <end position="312"/>
    </location>
</feature>
<dbReference type="GO" id="GO:0008270">
    <property type="term" value="F:zinc ion binding"/>
    <property type="evidence" value="ECO:0007669"/>
    <property type="project" value="InterPro"/>
</dbReference>
<protein>
    <recommendedName>
        <fullName evidence="11">Major facilitator superfamily (MFS) profile domain-containing protein</fullName>
    </recommendedName>
</protein>
<dbReference type="Pfam" id="PF00083">
    <property type="entry name" value="Sugar_tr"/>
    <property type="match status" value="1"/>
</dbReference>
<feature type="transmembrane region" description="Helical" evidence="10">
    <location>
        <begin position="391"/>
        <end position="412"/>
    </location>
</feature>
<feature type="transmembrane region" description="Helical" evidence="10">
    <location>
        <begin position="72"/>
        <end position="91"/>
    </location>
</feature>
<feature type="compositionally biased region" description="Pro residues" evidence="9">
    <location>
        <begin position="955"/>
        <end position="968"/>
    </location>
</feature>
<feature type="transmembrane region" description="Helical" evidence="10">
    <location>
        <begin position="98"/>
        <end position="117"/>
    </location>
</feature>
<evidence type="ECO:0000259" key="11">
    <source>
        <dbReference type="PROSITE" id="PS50850"/>
    </source>
</evidence>
<keyword evidence="5 10" id="KW-1133">Transmembrane helix</keyword>
<dbReference type="InterPro" id="IPR005828">
    <property type="entry name" value="MFS_sugar_transport-like"/>
</dbReference>
<feature type="transmembrane region" description="Helical" evidence="10">
    <location>
        <begin position="452"/>
        <end position="472"/>
    </location>
</feature>
<organism evidence="12 13">
    <name type="scientific">Rhodotorula taiwanensis</name>
    <dbReference type="NCBI Taxonomy" id="741276"/>
    <lineage>
        <taxon>Eukaryota</taxon>
        <taxon>Fungi</taxon>
        <taxon>Dikarya</taxon>
        <taxon>Basidiomycota</taxon>
        <taxon>Pucciniomycotina</taxon>
        <taxon>Microbotryomycetes</taxon>
        <taxon>Sporidiobolales</taxon>
        <taxon>Sporidiobolaceae</taxon>
        <taxon>Rhodotorula</taxon>
    </lineage>
</organism>
<feature type="region of interest" description="Disordered" evidence="9">
    <location>
        <begin position="1014"/>
        <end position="1036"/>
    </location>
</feature>
<evidence type="ECO:0000256" key="7">
    <source>
        <dbReference type="ARBA" id="ARBA00023242"/>
    </source>
</evidence>
<feature type="transmembrane region" description="Helical" evidence="10">
    <location>
        <begin position="324"/>
        <end position="344"/>
    </location>
</feature>
<keyword evidence="3" id="KW-0813">Transport</keyword>
<feature type="domain" description="Major facilitator superfamily (MFS) profile" evidence="11">
    <location>
        <begin position="23"/>
        <end position="476"/>
    </location>
</feature>
<dbReference type="CDD" id="cd12148">
    <property type="entry name" value="fungal_TF_MHR"/>
    <property type="match status" value="1"/>
</dbReference>
<dbReference type="InterPro" id="IPR036259">
    <property type="entry name" value="MFS_trans_sf"/>
</dbReference>
<proteinExistence type="inferred from homology"/>
<dbReference type="NCBIfam" id="TIGR00879">
    <property type="entry name" value="SP"/>
    <property type="match status" value="1"/>
</dbReference>
<dbReference type="STRING" id="741276.A0A2S5BBS6"/>
<dbReference type="Gene3D" id="1.20.1250.20">
    <property type="entry name" value="MFS general substrate transporter like domains"/>
    <property type="match status" value="1"/>
</dbReference>
<evidence type="ECO:0000256" key="5">
    <source>
        <dbReference type="ARBA" id="ARBA00022989"/>
    </source>
</evidence>
<feature type="transmembrane region" description="Helical" evidence="10">
    <location>
        <begin position="123"/>
        <end position="146"/>
    </location>
</feature>
<dbReference type="PROSITE" id="PS50850">
    <property type="entry name" value="MFS"/>
    <property type="match status" value="1"/>
</dbReference>
<evidence type="ECO:0000256" key="9">
    <source>
        <dbReference type="SAM" id="MobiDB-lite"/>
    </source>
</evidence>
<dbReference type="Pfam" id="PF04082">
    <property type="entry name" value="Fungal_trans"/>
    <property type="match status" value="1"/>
</dbReference>
<dbReference type="Proteomes" id="UP000237144">
    <property type="component" value="Unassembled WGS sequence"/>
</dbReference>
<evidence type="ECO:0000256" key="3">
    <source>
        <dbReference type="ARBA" id="ARBA00022448"/>
    </source>
</evidence>
<dbReference type="InterPro" id="IPR050360">
    <property type="entry name" value="MFS_Sugar_Transporters"/>
</dbReference>
<dbReference type="InterPro" id="IPR005829">
    <property type="entry name" value="Sugar_transporter_CS"/>
</dbReference>
<feature type="region of interest" description="Disordered" evidence="9">
    <location>
        <begin position="945"/>
        <end position="977"/>
    </location>
</feature>
<evidence type="ECO:0000256" key="4">
    <source>
        <dbReference type="ARBA" id="ARBA00022692"/>
    </source>
</evidence>
<dbReference type="InterPro" id="IPR007219">
    <property type="entry name" value="XnlR_reg_dom"/>
</dbReference>
<accession>A0A2S5BBS6</accession>
<dbReference type="InterPro" id="IPR003663">
    <property type="entry name" value="Sugar/inositol_transpt"/>
</dbReference>
<dbReference type="GO" id="GO:0016020">
    <property type="term" value="C:membrane"/>
    <property type="evidence" value="ECO:0007669"/>
    <property type="project" value="UniProtKB-SubCell"/>
</dbReference>
<feature type="transmembrane region" description="Helical" evidence="10">
    <location>
        <begin position="194"/>
        <end position="213"/>
    </location>
</feature>